<dbReference type="EMBL" id="AP028911">
    <property type="protein sequence ID" value="BES91539.1"/>
    <property type="molecule type" value="Genomic_DNA"/>
</dbReference>
<evidence type="ECO:0000256" key="1">
    <source>
        <dbReference type="SAM" id="MobiDB-lite"/>
    </source>
</evidence>
<dbReference type="Proteomes" id="UP001307889">
    <property type="component" value="Chromosome 3"/>
</dbReference>
<protein>
    <submittedName>
        <fullName evidence="2">Uncharacterized protein</fullName>
    </submittedName>
</protein>
<evidence type="ECO:0000313" key="3">
    <source>
        <dbReference type="Proteomes" id="UP001307889"/>
    </source>
</evidence>
<name>A0ABN7AH22_9HEMI</name>
<sequence length="89" mass="9132">MEMEVVARGGGTRGLVDVRGTGPGEALRGGGGRLFGGRGGGGRRRWRPPQIQDGVTSPGQVTSLADDAMSRFTHRASPSSPLSSRGTPS</sequence>
<evidence type="ECO:0000313" key="2">
    <source>
        <dbReference type="EMBL" id="BES91539.1"/>
    </source>
</evidence>
<feature type="compositionally biased region" description="Polar residues" evidence="1">
    <location>
        <begin position="76"/>
        <end position="89"/>
    </location>
</feature>
<gene>
    <name evidence="2" type="ORF">NTJ_04347</name>
</gene>
<accession>A0ABN7AH22</accession>
<keyword evidence="3" id="KW-1185">Reference proteome</keyword>
<reference evidence="2 3" key="1">
    <citation type="submission" date="2023-09" db="EMBL/GenBank/DDBJ databases">
        <title>Nesidiocoris tenuis whole genome shotgun sequence.</title>
        <authorList>
            <person name="Shibata T."/>
            <person name="Shimoda M."/>
            <person name="Kobayashi T."/>
            <person name="Uehara T."/>
        </authorList>
    </citation>
    <scope>NUCLEOTIDE SEQUENCE [LARGE SCALE GENOMIC DNA]</scope>
    <source>
        <strain evidence="2 3">Japan</strain>
    </source>
</reference>
<feature type="compositionally biased region" description="Polar residues" evidence="1">
    <location>
        <begin position="53"/>
        <end position="63"/>
    </location>
</feature>
<feature type="compositionally biased region" description="Gly residues" evidence="1">
    <location>
        <begin position="21"/>
        <end position="40"/>
    </location>
</feature>
<proteinExistence type="predicted"/>
<organism evidence="2 3">
    <name type="scientific">Nesidiocoris tenuis</name>
    <dbReference type="NCBI Taxonomy" id="355587"/>
    <lineage>
        <taxon>Eukaryota</taxon>
        <taxon>Metazoa</taxon>
        <taxon>Ecdysozoa</taxon>
        <taxon>Arthropoda</taxon>
        <taxon>Hexapoda</taxon>
        <taxon>Insecta</taxon>
        <taxon>Pterygota</taxon>
        <taxon>Neoptera</taxon>
        <taxon>Paraneoptera</taxon>
        <taxon>Hemiptera</taxon>
        <taxon>Heteroptera</taxon>
        <taxon>Panheteroptera</taxon>
        <taxon>Cimicomorpha</taxon>
        <taxon>Miridae</taxon>
        <taxon>Dicyphina</taxon>
        <taxon>Nesidiocoris</taxon>
    </lineage>
</organism>
<feature type="region of interest" description="Disordered" evidence="1">
    <location>
        <begin position="1"/>
        <end position="89"/>
    </location>
</feature>